<dbReference type="InterPro" id="IPR003439">
    <property type="entry name" value="ABC_transporter-like_ATP-bd"/>
</dbReference>
<proteinExistence type="inferred from homology"/>
<feature type="transmembrane region" description="Helical" evidence="11">
    <location>
        <begin position="625"/>
        <end position="647"/>
    </location>
</feature>
<dbReference type="InterPro" id="IPR017911">
    <property type="entry name" value="MacB-like_ATP-bd"/>
</dbReference>
<dbReference type="CDD" id="cd03255">
    <property type="entry name" value="ABC_MJ0796_LolCDE_FtsE"/>
    <property type="match status" value="1"/>
</dbReference>
<keyword evidence="3" id="KW-1003">Cell membrane</keyword>
<keyword evidence="8 11" id="KW-1133">Transmembrane helix</keyword>
<evidence type="ECO:0000313" key="14">
    <source>
        <dbReference type="Proteomes" id="UP001589691"/>
    </source>
</evidence>
<dbReference type="InterPro" id="IPR017871">
    <property type="entry name" value="ABC_transporter-like_CS"/>
</dbReference>
<feature type="domain" description="ABC transporter" evidence="12">
    <location>
        <begin position="4"/>
        <end position="242"/>
    </location>
</feature>
<dbReference type="Pfam" id="PF12704">
    <property type="entry name" value="MacB_PCD"/>
    <property type="match status" value="1"/>
</dbReference>
<keyword evidence="6" id="KW-0547">Nucleotide-binding</keyword>
<dbReference type="InterPro" id="IPR025857">
    <property type="entry name" value="MacB_PCD"/>
</dbReference>
<comment type="caution">
    <text evidence="13">The sequence shown here is derived from an EMBL/GenBank/DDBJ whole genome shotgun (WGS) entry which is preliminary data.</text>
</comment>
<protein>
    <submittedName>
        <fullName evidence="13">ATP-binding cassette domain-containing protein</fullName>
    </submittedName>
</protein>
<dbReference type="EMBL" id="JBHLZY010000002">
    <property type="protein sequence ID" value="MFB9768477.1"/>
    <property type="molecule type" value="Genomic_DNA"/>
</dbReference>
<name>A0ABV5WRF0_9LACO</name>
<evidence type="ECO:0000256" key="8">
    <source>
        <dbReference type="ARBA" id="ARBA00022989"/>
    </source>
</evidence>
<feature type="transmembrane region" description="Helical" evidence="11">
    <location>
        <begin position="514"/>
        <end position="530"/>
    </location>
</feature>
<dbReference type="InterPro" id="IPR015854">
    <property type="entry name" value="ABC_transpr_LolD-like"/>
</dbReference>
<dbReference type="Gene3D" id="3.40.50.300">
    <property type="entry name" value="P-loop containing nucleotide triphosphate hydrolases"/>
    <property type="match status" value="1"/>
</dbReference>
<evidence type="ECO:0000256" key="6">
    <source>
        <dbReference type="ARBA" id="ARBA00022741"/>
    </source>
</evidence>
<dbReference type="GO" id="GO:0005524">
    <property type="term" value="F:ATP binding"/>
    <property type="evidence" value="ECO:0007669"/>
    <property type="project" value="UniProtKB-KW"/>
</dbReference>
<feature type="transmembrane region" description="Helical" evidence="11">
    <location>
        <begin position="583"/>
        <end position="605"/>
    </location>
</feature>
<evidence type="ECO:0000256" key="1">
    <source>
        <dbReference type="ARBA" id="ARBA00004429"/>
    </source>
</evidence>
<feature type="transmembrane region" description="Helical" evidence="11">
    <location>
        <begin position="536"/>
        <end position="562"/>
    </location>
</feature>
<dbReference type="SMART" id="SM00382">
    <property type="entry name" value="AAA"/>
    <property type="match status" value="1"/>
</dbReference>
<keyword evidence="2" id="KW-0813">Transport</keyword>
<accession>A0ABV5WRF0</accession>
<evidence type="ECO:0000256" key="2">
    <source>
        <dbReference type="ARBA" id="ARBA00022448"/>
    </source>
</evidence>
<organism evidence="13 14">
    <name type="scientific">Lactiplantibacillus modestisalitolerans</name>
    <dbReference type="NCBI Taxonomy" id="1457219"/>
    <lineage>
        <taxon>Bacteria</taxon>
        <taxon>Bacillati</taxon>
        <taxon>Bacillota</taxon>
        <taxon>Bacilli</taxon>
        <taxon>Lactobacillales</taxon>
        <taxon>Lactobacillaceae</taxon>
        <taxon>Lactiplantibacillus</taxon>
    </lineage>
</organism>
<evidence type="ECO:0000256" key="3">
    <source>
        <dbReference type="ARBA" id="ARBA00022475"/>
    </source>
</evidence>
<keyword evidence="7 13" id="KW-0067">ATP-binding</keyword>
<dbReference type="PROSITE" id="PS50893">
    <property type="entry name" value="ABC_TRANSPORTER_2"/>
    <property type="match status" value="1"/>
</dbReference>
<keyword evidence="5 11" id="KW-0812">Transmembrane</keyword>
<reference evidence="13 14" key="1">
    <citation type="submission" date="2024-09" db="EMBL/GenBank/DDBJ databases">
        <authorList>
            <person name="Sun Q."/>
            <person name="Mori K."/>
        </authorList>
    </citation>
    <scope>NUCLEOTIDE SEQUENCE [LARGE SCALE GENOMIC DNA]</scope>
    <source>
        <strain evidence="13 14">TBRC 4576</strain>
    </source>
</reference>
<evidence type="ECO:0000256" key="4">
    <source>
        <dbReference type="ARBA" id="ARBA00022519"/>
    </source>
</evidence>
<evidence type="ECO:0000256" key="11">
    <source>
        <dbReference type="SAM" id="Phobius"/>
    </source>
</evidence>
<evidence type="ECO:0000256" key="7">
    <source>
        <dbReference type="ARBA" id="ARBA00022840"/>
    </source>
</evidence>
<dbReference type="PANTHER" id="PTHR24220">
    <property type="entry name" value="IMPORT ATP-BINDING PROTEIN"/>
    <property type="match status" value="1"/>
</dbReference>
<keyword evidence="4" id="KW-0997">Cell inner membrane</keyword>
<dbReference type="PROSITE" id="PS00211">
    <property type="entry name" value="ABC_TRANSPORTER_1"/>
    <property type="match status" value="1"/>
</dbReference>
<evidence type="ECO:0000259" key="12">
    <source>
        <dbReference type="PROSITE" id="PS50893"/>
    </source>
</evidence>
<dbReference type="Pfam" id="PF02687">
    <property type="entry name" value="FtsX"/>
    <property type="match status" value="1"/>
</dbReference>
<evidence type="ECO:0000313" key="13">
    <source>
        <dbReference type="EMBL" id="MFB9768477.1"/>
    </source>
</evidence>
<evidence type="ECO:0000256" key="5">
    <source>
        <dbReference type="ARBA" id="ARBA00022692"/>
    </source>
</evidence>
<feature type="transmembrane region" description="Helical" evidence="11">
    <location>
        <begin position="262"/>
        <end position="285"/>
    </location>
</feature>
<comment type="subcellular location">
    <subcellularLocation>
        <location evidence="1">Cell inner membrane</location>
        <topology evidence="1">Multi-pass membrane protein</topology>
    </subcellularLocation>
</comment>
<dbReference type="InterPro" id="IPR003593">
    <property type="entry name" value="AAA+_ATPase"/>
</dbReference>
<dbReference type="RefSeq" id="WP_137643477.1">
    <property type="nucleotide sequence ID" value="NZ_BJEA01000018.1"/>
</dbReference>
<keyword evidence="14" id="KW-1185">Reference proteome</keyword>
<comment type="similarity">
    <text evidence="10">Belongs to the ABC transporter superfamily. Macrolide exporter (TC 3.A.1.122) family.</text>
</comment>
<keyword evidence="9 11" id="KW-0472">Membrane</keyword>
<gene>
    <name evidence="13" type="ORF">ACFFLI_01130</name>
</gene>
<dbReference type="InterPro" id="IPR027417">
    <property type="entry name" value="P-loop_NTPase"/>
</dbReference>
<dbReference type="InterPro" id="IPR003838">
    <property type="entry name" value="ABC3_permease_C"/>
</dbReference>
<dbReference type="Pfam" id="PF00005">
    <property type="entry name" value="ABC_tran"/>
    <property type="match status" value="1"/>
</dbReference>
<evidence type="ECO:0000256" key="9">
    <source>
        <dbReference type="ARBA" id="ARBA00023136"/>
    </source>
</evidence>
<dbReference type="Proteomes" id="UP001589691">
    <property type="component" value="Unassembled WGS sequence"/>
</dbReference>
<dbReference type="SUPFAM" id="SSF52540">
    <property type="entry name" value="P-loop containing nucleoside triphosphate hydrolases"/>
    <property type="match status" value="1"/>
</dbReference>
<sequence length="663" mass="72331">MSFLELRHVTKSYQIGKRTYPVLKDINLKLELGEFVTIQGESGGGKTTLINIISGLDRHFGGDVLVAGQPLDHYHERQLDQYRRATIGYISQSYNLIDHLTVLENVLLALDMTRLHRGARLQRAQDLLAQVGLTAHLHQYPNQLSGGQKQRVAIARALAGNPQLLVADEPTGALDADNTADVMRLLQAIAKRGRLVICVTHSQRVAHAGTRIAHLVDGRLCAETVLQPAHQPAADASTQLTSRTLPWHVSALTAFKHMCYTWRWNTLIVLGTAIGLFAVMLFSALGNGLKGYINDQIDTIVDPQSITVMRYTTNAKQQAEQSVAQVDPAVTGAIADHLPTFSAAQLRTLRELPNVVRVEPGISTSDATIKIGRTSYSAPELTTWTGIDSKASVKAGHPAGNNELLLDKRTIAQKWSPSNWRQLVGRRVTVSYRVLTPANQLATVTRRLTVAGIVDSPSGIALNAVNYQTIRSMNRAGGASTQPTFVAVRVNGQAQNETVVNLINHIRQGGKKQFAARSIAATLVTVNTYVDLATVILAAIAGISLLVSIIMIIVTMYMSVSARMREIGILRSLGESRRDIRRLFTSEAVLLGLFSATLATGFAYAASFWLDRVLQRIAGYQFIQLQWQSVALIFGLALVIVWLAALLPARRAARLNPIEALAA</sequence>
<evidence type="ECO:0000256" key="10">
    <source>
        <dbReference type="ARBA" id="ARBA00038388"/>
    </source>
</evidence>